<evidence type="ECO:0000256" key="4">
    <source>
        <dbReference type="ARBA" id="ARBA00022837"/>
    </source>
</evidence>
<dbReference type="GO" id="GO:0005509">
    <property type="term" value="F:calcium ion binding"/>
    <property type="evidence" value="ECO:0007669"/>
    <property type="project" value="InterPro"/>
</dbReference>
<feature type="binding site" evidence="6">
    <location>
        <position position="344"/>
    </location>
    <ligand>
        <name>Ca(2+)</name>
        <dbReference type="ChEBI" id="CHEBI:29108"/>
    </ligand>
</feature>
<evidence type="ECO:0000313" key="8">
    <source>
        <dbReference type="EMBL" id="OAF69145.1"/>
    </source>
</evidence>
<dbReference type="AlphaFoldDB" id="A0A177B4E0"/>
<comment type="cofactor">
    <cofactor evidence="1 6">
        <name>Ca(2+)</name>
        <dbReference type="ChEBI" id="CHEBI:29108"/>
    </cofactor>
</comment>
<evidence type="ECO:0000256" key="7">
    <source>
        <dbReference type="SAM" id="Phobius"/>
    </source>
</evidence>
<name>A0A177B4E0_9BILA</name>
<dbReference type="SUPFAM" id="SSF101887">
    <property type="entry name" value="Apyrase"/>
    <property type="match status" value="1"/>
</dbReference>
<gene>
    <name evidence="8" type="ORF">A3Q56_03082</name>
</gene>
<dbReference type="Proteomes" id="UP000078046">
    <property type="component" value="Unassembled WGS sequence"/>
</dbReference>
<proteinExistence type="inferred from homology"/>
<feature type="binding site" evidence="6">
    <location>
        <position position="215"/>
    </location>
    <ligand>
        <name>Ca(2+)</name>
        <dbReference type="ChEBI" id="CHEBI:29108"/>
    </ligand>
</feature>
<feature type="binding site" evidence="6">
    <location>
        <position position="168"/>
    </location>
    <ligand>
        <name>Ca(2+)</name>
        <dbReference type="ChEBI" id="CHEBI:29108"/>
    </ligand>
</feature>
<evidence type="ECO:0000256" key="3">
    <source>
        <dbReference type="ARBA" id="ARBA00022801"/>
    </source>
</evidence>
<keyword evidence="7" id="KW-0812">Transmembrane</keyword>
<evidence type="ECO:0008006" key="10">
    <source>
        <dbReference type="Google" id="ProtNLM"/>
    </source>
</evidence>
<evidence type="ECO:0000313" key="9">
    <source>
        <dbReference type="Proteomes" id="UP000078046"/>
    </source>
</evidence>
<evidence type="ECO:0000256" key="5">
    <source>
        <dbReference type="ARBA" id="ARBA00025738"/>
    </source>
</evidence>
<dbReference type="InterPro" id="IPR009283">
    <property type="entry name" value="Apyrase"/>
</dbReference>
<dbReference type="GO" id="GO:0045134">
    <property type="term" value="F:UDP phosphatase activity"/>
    <property type="evidence" value="ECO:0007669"/>
    <property type="project" value="TreeGrafter"/>
</dbReference>
<evidence type="ECO:0000256" key="2">
    <source>
        <dbReference type="ARBA" id="ARBA00022723"/>
    </source>
</evidence>
<evidence type="ECO:0000256" key="6">
    <source>
        <dbReference type="PIRSR" id="PIRSR609283-1"/>
    </source>
</evidence>
<keyword evidence="2 6" id="KW-0479">Metal-binding</keyword>
<comment type="caution">
    <text evidence="8">The sequence shown here is derived from an EMBL/GenBank/DDBJ whole genome shotgun (WGS) entry which is preliminary data.</text>
</comment>
<keyword evidence="7" id="KW-1133">Transmembrane helix</keyword>
<dbReference type="EMBL" id="LWCA01000328">
    <property type="protein sequence ID" value="OAF69145.1"/>
    <property type="molecule type" value="Genomic_DNA"/>
</dbReference>
<evidence type="ECO:0000256" key="1">
    <source>
        <dbReference type="ARBA" id="ARBA00001913"/>
    </source>
</evidence>
<comment type="similarity">
    <text evidence="5">Belongs to the apyrase family.</text>
</comment>
<reference evidence="8 9" key="1">
    <citation type="submission" date="2016-04" db="EMBL/GenBank/DDBJ databases">
        <title>The genome of Intoshia linei affirms orthonectids as highly simplified spiralians.</title>
        <authorList>
            <person name="Mikhailov K.V."/>
            <person name="Slusarev G.S."/>
            <person name="Nikitin M.A."/>
            <person name="Logacheva M.D."/>
            <person name="Penin A."/>
            <person name="Aleoshin V."/>
            <person name="Panchin Y.V."/>
        </authorList>
    </citation>
    <scope>NUCLEOTIDE SEQUENCE [LARGE SCALE GENOMIC DNA]</scope>
    <source>
        <strain evidence="8">Intl2013</strain>
        <tissue evidence="8">Whole animal</tissue>
    </source>
</reference>
<keyword evidence="7" id="KW-0472">Membrane</keyword>
<dbReference type="OrthoDB" id="25028at2759"/>
<accession>A0A177B4E0</accession>
<protein>
    <recommendedName>
        <fullName evidence="10">Apyrase</fullName>
    </recommendedName>
</protein>
<dbReference type="GO" id="GO:0030166">
    <property type="term" value="P:proteoglycan biosynthetic process"/>
    <property type="evidence" value="ECO:0007669"/>
    <property type="project" value="TreeGrafter"/>
</dbReference>
<organism evidence="8 9">
    <name type="scientific">Intoshia linei</name>
    <dbReference type="NCBI Taxonomy" id="1819745"/>
    <lineage>
        <taxon>Eukaryota</taxon>
        <taxon>Metazoa</taxon>
        <taxon>Spiralia</taxon>
        <taxon>Lophotrochozoa</taxon>
        <taxon>Mesozoa</taxon>
        <taxon>Orthonectida</taxon>
        <taxon>Rhopaluridae</taxon>
        <taxon>Intoshia</taxon>
    </lineage>
</organism>
<dbReference type="Pfam" id="PF06079">
    <property type="entry name" value="Apyrase"/>
    <property type="match status" value="1"/>
</dbReference>
<sequence length="404" mass="46945">MGTKVSKVIIEDKKTPVKPVPKKSQEPEKNIVETIQFDLKLILMIVVFVILIILLIIFFALYLSQLMKNSSSNSAYNYNETYPLTNYLQDQLDSYADIIDVKVLLLSNEQRRKNRTSMEMKWGSTLKTVHLNMSRDYTVSRPTASLSVNLDLIRNVDIWNDNFMKLMDIVVYNGEMISLNTKFNLIYNLDVLAKSAQPRFFYQDIGNAFDSIKIEWITTKDEFLYMGGTGSTYDTNGNASIDLNYHVYVFDSANKKEILSWKDKYQFLQQQTEFDVPGYISHEAVAWDSCKKRWCFLPRRASKLQYEKSRDRQSATNLLLCMNDDMSDFTKTEIGAIEYTRGFSAFRFVPNTNCELIVAIKTEHFGIDENAKTESYFWLFDIFGSVYVNNLFIDKTIYTGLEFL</sequence>
<feature type="binding site" evidence="6">
    <location>
        <position position="283"/>
    </location>
    <ligand>
        <name>Ca(2+)</name>
        <dbReference type="ChEBI" id="CHEBI:29108"/>
    </ligand>
</feature>
<dbReference type="InterPro" id="IPR036258">
    <property type="entry name" value="Apyrase_sf"/>
</dbReference>
<dbReference type="Gene3D" id="2.120.10.100">
    <property type="entry name" value="Apyrase"/>
    <property type="match status" value="1"/>
</dbReference>
<feature type="transmembrane region" description="Helical" evidence="7">
    <location>
        <begin position="41"/>
        <end position="63"/>
    </location>
</feature>
<keyword evidence="9" id="KW-1185">Reference proteome</keyword>
<dbReference type="PANTHER" id="PTHR13023">
    <property type="entry name" value="APYRASE"/>
    <property type="match status" value="1"/>
</dbReference>
<keyword evidence="3" id="KW-0378">Hydrolase</keyword>
<keyword evidence="4 6" id="KW-0106">Calcium</keyword>
<dbReference type="GO" id="GO:0004382">
    <property type="term" value="F:GDP phosphatase activity"/>
    <property type="evidence" value="ECO:0007669"/>
    <property type="project" value="TreeGrafter"/>
</dbReference>
<dbReference type="PANTHER" id="PTHR13023:SF3">
    <property type="entry name" value="SOLUBLE CALCIUM-ACTIVATED NUCLEOTIDASE 1"/>
    <property type="match status" value="1"/>
</dbReference>